<evidence type="ECO:0000256" key="3">
    <source>
        <dbReference type="ARBA" id="ARBA00022840"/>
    </source>
</evidence>
<dbReference type="PANTHER" id="PTHR34698:SF2">
    <property type="entry name" value="5-OXOPROLINASE SUBUNIT B"/>
    <property type="match status" value="1"/>
</dbReference>
<dbReference type="AlphaFoldDB" id="A0A1Y1SCY7"/>
<keyword evidence="6" id="KW-1185">Reference proteome</keyword>
<keyword evidence="2 5" id="KW-0378">Hydrolase</keyword>
<dbReference type="STRING" id="1317117.ATO7_07547"/>
<dbReference type="EMBL" id="AQQV01000002">
    <property type="protein sequence ID" value="ORE86875.1"/>
    <property type="molecule type" value="Genomic_DNA"/>
</dbReference>
<evidence type="ECO:0000313" key="6">
    <source>
        <dbReference type="Proteomes" id="UP000192342"/>
    </source>
</evidence>
<organism evidence="5 6">
    <name type="scientific">Oceanococcus atlanticus</name>
    <dbReference type="NCBI Taxonomy" id="1317117"/>
    <lineage>
        <taxon>Bacteria</taxon>
        <taxon>Pseudomonadati</taxon>
        <taxon>Pseudomonadota</taxon>
        <taxon>Gammaproteobacteria</taxon>
        <taxon>Chromatiales</taxon>
        <taxon>Oceanococcaceae</taxon>
        <taxon>Oceanococcus</taxon>
    </lineage>
</organism>
<evidence type="ECO:0000256" key="2">
    <source>
        <dbReference type="ARBA" id="ARBA00022801"/>
    </source>
</evidence>
<protein>
    <submittedName>
        <fullName evidence="5">Allophanate hydrolase subunit 1</fullName>
    </submittedName>
</protein>
<dbReference type="SUPFAM" id="SSF50891">
    <property type="entry name" value="Cyclophilin-like"/>
    <property type="match status" value="1"/>
</dbReference>
<keyword evidence="1" id="KW-0547">Nucleotide-binding</keyword>
<dbReference type="Proteomes" id="UP000192342">
    <property type="component" value="Unassembled WGS sequence"/>
</dbReference>
<evidence type="ECO:0000259" key="4">
    <source>
        <dbReference type="SMART" id="SM00796"/>
    </source>
</evidence>
<dbReference type="GO" id="GO:0016787">
    <property type="term" value="F:hydrolase activity"/>
    <property type="evidence" value="ECO:0007669"/>
    <property type="project" value="UniProtKB-KW"/>
</dbReference>
<evidence type="ECO:0000313" key="5">
    <source>
        <dbReference type="EMBL" id="ORE86875.1"/>
    </source>
</evidence>
<dbReference type="GO" id="GO:0005524">
    <property type="term" value="F:ATP binding"/>
    <property type="evidence" value="ECO:0007669"/>
    <property type="project" value="UniProtKB-KW"/>
</dbReference>
<accession>A0A1Y1SCY7</accession>
<dbReference type="SMART" id="SM00796">
    <property type="entry name" value="AHS1"/>
    <property type="match status" value="1"/>
</dbReference>
<dbReference type="SUPFAM" id="SSF160467">
    <property type="entry name" value="PH0987 N-terminal domain-like"/>
    <property type="match status" value="1"/>
</dbReference>
<dbReference type="PANTHER" id="PTHR34698">
    <property type="entry name" value="5-OXOPROLINASE SUBUNIT B"/>
    <property type="match status" value="1"/>
</dbReference>
<reference evidence="5 6" key="1">
    <citation type="submission" date="2013-04" db="EMBL/GenBank/DDBJ databases">
        <title>Oceanococcus atlanticus 22II-S10r2 Genome Sequencing.</title>
        <authorList>
            <person name="Lai Q."/>
            <person name="Li G."/>
            <person name="Shao Z."/>
        </authorList>
    </citation>
    <scope>NUCLEOTIDE SEQUENCE [LARGE SCALE GENOMIC DNA]</scope>
    <source>
        <strain evidence="5 6">22II-S10r2</strain>
    </source>
</reference>
<name>A0A1Y1SCY7_9GAMM</name>
<dbReference type="NCBIfam" id="TIGR00370">
    <property type="entry name" value="5-oxoprolinase subunit PxpB"/>
    <property type="match status" value="1"/>
</dbReference>
<proteinExistence type="predicted"/>
<dbReference type="InterPro" id="IPR010016">
    <property type="entry name" value="PxpB"/>
</dbReference>
<comment type="caution">
    <text evidence="5">The sequence shown here is derived from an EMBL/GenBank/DDBJ whole genome shotgun (WGS) entry which is preliminary data.</text>
</comment>
<dbReference type="Gene3D" id="3.30.1360.40">
    <property type="match status" value="1"/>
</dbReference>
<dbReference type="RefSeq" id="WP_083561096.1">
    <property type="nucleotide sequence ID" value="NZ_AQQV01000002.1"/>
</dbReference>
<dbReference type="Pfam" id="PF02682">
    <property type="entry name" value="CT_C_D"/>
    <property type="match status" value="1"/>
</dbReference>
<dbReference type="InterPro" id="IPR029000">
    <property type="entry name" value="Cyclophilin-like_dom_sf"/>
</dbReference>
<keyword evidence="3" id="KW-0067">ATP-binding</keyword>
<sequence>MKPVAVSDTSCLLTLGTQINATTASRVRAACALIEQRLGTALIDLVPSYTTVLVEFDPLQLTATQCLQQLADVPALAQAGEHDSAAQCIEIPVYYGDEVAPDMAAVCQHSGLSRDEIIRCHSAPEYRVYAIGFAPGFCFLGTLDPRLQLPRRAEPRPKVPAGSVAIAEQQTAVYPLDTPGGWHLIGRTTQDMLALCSAELQPLRVGDHIRFVPVARADFVAAGGSLK</sequence>
<feature type="domain" description="Carboxyltransferase" evidence="4">
    <location>
        <begin position="1"/>
        <end position="203"/>
    </location>
</feature>
<gene>
    <name evidence="5" type="ORF">ATO7_07547</name>
</gene>
<dbReference type="OrthoDB" id="9778567at2"/>
<evidence type="ECO:0000256" key="1">
    <source>
        <dbReference type="ARBA" id="ARBA00022741"/>
    </source>
</evidence>
<dbReference type="InterPro" id="IPR003833">
    <property type="entry name" value="CT_C_D"/>
</dbReference>
<dbReference type="Gene3D" id="2.40.100.10">
    <property type="entry name" value="Cyclophilin-like"/>
    <property type="match status" value="1"/>
</dbReference>